<dbReference type="Proteomes" id="UP000031518">
    <property type="component" value="Unassembled WGS sequence"/>
</dbReference>
<gene>
    <name evidence="3" type="ORF">PYK22_01927</name>
</gene>
<keyword evidence="4" id="KW-1185">Reference proteome</keyword>
<evidence type="ECO:0000313" key="3">
    <source>
        <dbReference type="EMBL" id="CDM65918.1"/>
    </source>
</evidence>
<feature type="signal peptide" evidence="1">
    <location>
        <begin position="1"/>
        <end position="23"/>
    </location>
</feature>
<name>A0A0B6WXA7_9BACT</name>
<dbReference type="NCBIfam" id="TIGR02595">
    <property type="entry name" value="PEP_CTERM"/>
    <property type="match status" value="1"/>
</dbReference>
<dbReference type="EMBL" id="CBXV010000006">
    <property type="protein sequence ID" value="CDM65918.1"/>
    <property type="molecule type" value="Genomic_DNA"/>
</dbReference>
<reference evidence="3 4" key="2">
    <citation type="submission" date="2015-01" db="EMBL/GenBank/DDBJ databases">
        <title>Complete genome sequence of Pyrinomonas methylaliphatogenes type strain K22T.</title>
        <authorList>
            <person name="Lee K.C.Y."/>
            <person name="Power J.F."/>
            <person name="Dunfield P.F."/>
            <person name="Morgan X.C."/>
            <person name="Huttenhower C."/>
            <person name="Stott M.B."/>
        </authorList>
    </citation>
    <scope>NUCLEOTIDE SEQUENCE [LARGE SCALE GENOMIC DNA]</scope>
    <source>
        <strain evidence="3 4">K22</strain>
    </source>
</reference>
<keyword evidence="1" id="KW-0732">Signal</keyword>
<protein>
    <submittedName>
        <fullName evidence="3">PEP-CTERM putative exosortase interaction domain-containing protein</fullName>
    </submittedName>
</protein>
<proteinExistence type="predicted"/>
<dbReference type="STRING" id="454194.PYK22_01927"/>
<evidence type="ECO:0000313" key="4">
    <source>
        <dbReference type="Proteomes" id="UP000031518"/>
    </source>
</evidence>
<dbReference type="InterPro" id="IPR013424">
    <property type="entry name" value="Ice-binding_C"/>
</dbReference>
<evidence type="ECO:0000259" key="2">
    <source>
        <dbReference type="Pfam" id="PF07589"/>
    </source>
</evidence>
<dbReference type="RefSeq" id="WP_083437755.1">
    <property type="nucleotide sequence ID" value="NZ_CBXV010000006.1"/>
</dbReference>
<dbReference type="AlphaFoldDB" id="A0A0B6WXA7"/>
<evidence type="ECO:0000256" key="1">
    <source>
        <dbReference type="SAM" id="SignalP"/>
    </source>
</evidence>
<dbReference type="Pfam" id="PF07589">
    <property type="entry name" value="PEP-CTERM"/>
    <property type="match status" value="1"/>
</dbReference>
<organism evidence="3 4">
    <name type="scientific">Pyrinomonas methylaliphatogenes</name>
    <dbReference type="NCBI Taxonomy" id="454194"/>
    <lineage>
        <taxon>Bacteria</taxon>
        <taxon>Pseudomonadati</taxon>
        <taxon>Acidobacteriota</taxon>
        <taxon>Blastocatellia</taxon>
        <taxon>Blastocatellales</taxon>
        <taxon>Pyrinomonadaceae</taxon>
        <taxon>Pyrinomonas</taxon>
    </lineage>
</organism>
<feature type="domain" description="Ice-binding protein C-terminal" evidence="2">
    <location>
        <begin position="193"/>
        <end position="216"/>
    </location>
</feature>
<reference evidence="3 4" key="1">
    <citation type="submission" date="2013-12" db="EMBL/GenBank/DDBJ databases">
        <authorList>
            <person name="Stott M."/>
        </authorList>
    </citation>
    <scope>NUCLEOTIDE SEQUENCE [LARGE SCALE GENOMIC DNA]</scope>
    <source>
        <strain evidence="3 4">K22</strain>
    </source>
</reference>
<accession>A0A0B6WXA7</accession>
<sequence precursor="true">MRKYFNTLCLLTACLLLPQQSNAEEMIITGGNLSVAGLSGGPSFTLQGSGFSATGGRDPGFVAAQLCSPCVEGQTVSAAANFAGELTLGSGQATYGGTSYSNIYYTGNLTFTSNSVMLTATSDSSLQISVPFVLSGSLNGYLQNPFVSPSDPVFTLVLSGQGLATIEFLRTSYTDNQGRQFFQFRSIDYKFQPVPEPATLLLLGSGLAGLASHYRKRLRRKIRSES</sequence>
<feature type="chain" id="PRO_5002123037" evidence="1">
    <location>
        <begin position="24"/>
        <end position="226"/>
    </location>
</feature>